<name>A0ABS8E0B2_9ACTN</name>
<evidence type="ECO:0000259" key="3">
    <source>
        <dbReference type="Pfam" id="PF01833"/>
    </source>
</evidence>
<dbReference type="RefSeq" id="WP_229335141.1">
    <property type="nucleotide sequence ID" value="NZ_JAINUL010000001.1"/>
</dbReference>
<feature type="region of interest" description="Disordered" evidence="1">
    <location>
        <begin position="29"/>
        <end position="90"/>
    </location>
</feature>
<sequence>MLRAAREWSRTAVVALTVTLTIAATATGATAEPQPNVPPAASSSSQPAVEGQEETRVQPDGQVDTRTLPKPRRAVGEEAEPLLPAPKLAREAKRVPSLPVATGALVPKAAAGAASPKAVPSSAVLERLKTFSTLGNVNSRIPSDTQLAVGPTRIVQMVNRTGQVYDKAGNTVGSPFDLGTFFGFGMNTGTDPRVHYDASVGRFYASYESNVAGGDEIQLAVSDDDDPVGTWTRYNVGSNTSNVQHDQPKLGYSNNKVTLSWNNYNKADDSFQGVVTVVVNKAELVASGTITFTTFAPDTGKFQVVPAVSLSGIDDQLAMWHGENSTDVHVVTITGVPGDPMQPVAQSDNTIAIGAADPPPMATQPSGGDASINTNDSRMLSVAWQNNHLWGVFNVSCTPPGDTAARSCQRFLHVSTSGGQTLGTNFNLGLVGGHLYYGSVALNDEDDLFSGFTASSPTMFPTAVAIGVPGGNFPGTTVGDFYAAGTQAYSAGFRWGDYTGIARDPSHPKDVWTVQQIGGLAGGDWGTAMDRVTLSPPTVTGVSPNHGPELTPCVNTVTVTGTEFPTSGTTVKFGSVAATSVSVTGPEQLTAQVPPQTRGTVDVTVTTPNGTSPTSGADQYTYDADTSAPTASASISPSPNGAGWNTVGPATVNISAGDGSCGSGVQKITYSASGAQPIASTDVSGASAAVPITANGVTTVTYTATDNAGNTSAPQTITVRLDTVAPSITIVRPAAGTYLYRQPVTASYSCTDATSGLASCVGTVPNGSPVNTSTLGSHTFTVNAKDIATNPSTKSVTYNVAYRICLLYDPTQPVRLLGQVVLSLRICDANGNNLSSSNITLTSVRVTGPVTRPVTGRFTYSALFSNYSLPVSTRGLPNGNYNLEFTISGADTTTHVAPFTLR</sequence>
<dbReference type="CDD" id="cd00102">
    <property type="entry name" value="IPT"/>
    <property type="match status" value="1"/>
</dbReference>
<dbReference type="SUPFAM" id="SSF81296">
    <property type="entry name" value="E set domains"/>
    <property type="match status" value="1"/>
</dbReference>
<feature type="signal peptide" evidence="2">
    <location>
        <begin position="1"/>
        <end position="31"/>
    </location>
</feature>
<keyword evidence="5" id="KW-1185">Reference proteome</keyword>
<feature type="chain" id="PRO_5047488699" evidence="2">
    <location>
        <begin position="32"/>
        <end position="902"/>
    </location>
</feature>
<dbReference type="InterPro" id="IPR002909">
    <property type="entry name" value="IPT_dom"/>
</dbReference>
<proteinExistence type="predicted"/>
<protein>
    <submittedName>
        <fullName evidence="4">IPT/TIG domain-containing protein</fullName>
    </submittedName>
</protein>
<evidence type="ECO:0000256" key="1">
    <source>
        <dbReference type="SAM" id="MobiDB-lite"/>
    </source>
</evidence>
<evidence type="ECO:0000313" key="5">
    <source>
        <dbReference type="Proteomes" id="UP001520654"/>
    </source>
</evidence>
<comment type="caution">
    <text evidence="4">The sequence shown here is derived from an EMBL/GenBank/DDBJ whole genome shotgun (WGS) entry which is preliminary data.</text>
</comment>
<gene>
    <name evidence="4" type="ORF">K7B10_07250</name>
</gene>
<dbReference type="InterPro" id="IPR014756">
    <property type="entry name" value="Ig_E-set"/>
</dbReference>
<keyword evidence="2" id="KW-0732">Signal</keyword>
<dbReference type="NCBIfam" id="NF047446">
    <property type="entry name" value="barrel_OmpL47"/>
    <property type="match status" value="1"/>
</dbReference>
<accession>A0ABS8E0B2</accession>
<organism evidence="4 5">
    <name type="scientific">Streptomyces flavotricini</name>
    <dbReference type="NCBI Taxonomy" id="66888"/>
    <lineage>
        <taxon>Bacteria</taxon>
        <taxon>Bacillati</taxon>
        <taxon>Actinomycetota</taxon>
        <taxon>Actinomycetes</taxon>
        <taxon>Kitasatosporales</taxon>
        <taxon>Streptomycetaceae</taxon>
        <taxon>Streptomyces</taxon>
    </lineage>
</organism>
<feature type="compositionally biased region" description="Low complexity" evidence="1">
    <location>
        <begin position="29"/>
        <end position="49"/>
    </location>
</feature>
<dbReference type="EMBL" id="JAINUL010000001">
    <property type="protein sequence ID" value="MCC0094581.1"/>
    <property type="molecule type" value="Genomic_DNA"/>
</dbReference>
<evidence type="ECO:0000313" key="4">
    <source>
        <dbReference type="EMBL" id="MCC0094581.1"/>
    </source>
</evidence>
<feature type="region of interest" description="Disordered" evidence="1">
    <location>
        <begin position="592"/>
        <end position="642"/>
    </location>
</feature>
<dbReference type="Proteomes" id="UP001520654">
    <property type="component" value="Unassembled WGS sequence"/>
</dbReference>
<dbReference type="InterPro" id="IPR013783">
    <property type="entry name" value="Ig-like_fold"/>
</dbReference>
<feature type="domain" description="IPT/TIG" evidence="3">
    <location>
        <begin position="537"/>
        <end position="622"/>
    </location>
</feature>
<feature type="compositionally biased region" description="Low complexity" evidence="1">
    <location>
        <begin position="620"/>
        <end position="639"/>
    </location>
</feature>
<reference evidence="4 5" key="1">
    <citation type="submission" date="2021-08" db="EMBL/GenBank/DDBJ databases">
        <title>Genomic Architecture of Streptomyces flavotricini NGL1 and Streptomyces erythrochromogenes HMS4 With Differential Plant Beneficial attributes and laccase production capabilities.</title>
        <authorList>
            <person name="Salwan R."/>
            <person name="Kaur R."/>
            <person name="Sharma V."/>
        </authorList>
    </citation>
    <scope>NUCLEOTIDE SEQUENCE [LARGE SCALE GENOMIC DNA]</scope>
    <source>
        <strain evidence="4 5">NGL1</strain>
    </source>
</reference>
<feature type="compositionally biased region" description="Polar residues" evidence="1">
    <location>
        <begin position="592"/>
        <end position="618"/>
    </location>
</feature>
<dbReference type="Gene3D" id="2.60.40.10">
    <property type="entry name" value="Immunoglobulins"/>
    <property type="match status" value="2"/>
</dbReference>
<evidence type="ECO:0000256" key="2">
    <source>
        <dbReference type="SAM" id="SignalP"/>
    </source>
</evidence>
<dbReference type="Pfam" id="PF01833">
    <property type="entry name" value="TIG"/>
    <property type="match status" value="1"/>
</dbReference>
<dbReference type="InterPro" id="IPR058094">
    <property type="entry name" value="Ig-like_OmpL47-like"/>
</dbReference>